<keyword evidence="2" id="KW-0472">Membrane</keyword>
<dbReference type="Pfam" id="PF11298">
    <property type="entry name" value="DUF3099"/>
    <property type="match status" value="1"/>
</dbReference>
<dbReference type="EMBL" id="DF968205">
    <property type="protein sequence ID" value="GAP46202.1"/>
    <property type="molecule type" value="Genomic_DNA"/>
</dbReference>
<evidence type="ECO:0000313" key="3">
    <source>
        <dbReference type="EMBL" id="GAP46202.1"/>
    </source>
</evidence>
<dbReference type="AlphaFoldDB" id="A0A0K8PE78"/>
<reference evidence="3" key="1">
    <citation type="journal article" date="2015" name="Genome Announc.">
        <title>Draft Genome Sequence of Thiostrepton-Producing Streptomyces azureus ATCC 14921.</title>
        <authorList>
            <person name="Sakihara K."/>
            <person name="Maeda J."/>
            <person name="Tashiro K."/>
            <person name="Fujino Y."/>
            <person name="Kuhara S."/>
            <person name="Ohshima T."/>
            <person name="Ogata S."/>
            <person name="Doi K."/>
        </authorList>
    </citation>
    <scope>NUCLEOTIDE SEQUENCE [LARGE SCALE GENOMIC DNA]</scope>
    <source>
        <strain evidence="3">ATCC14921</strain>
    </source>
</reference>
<evidence type="ECO:0000256" key="1">
    <source>
        <dbReference type="SAM" id="MobiDB-lite"/>
    </source>
</evidence>
<dbReference type="RefSeq" id="WP_059415142.1">
    <property type="nucleotide sequence ID" value="NZ_DF968205.1"/>
</dbReference>
<feature type="transmembrane region" description="Helical" evidence="2">
    <location>
        <begin position="59"/>
        <end position="81"/>
    </location>
</feature>
<keyword evidence="2" id="KW-1133">Transmembrane helix</keyword>
<dbReference type="OrthoDB" id="4229919at2"/>
<keyword evidence="4" id="KW-1185">Reference proteome</keyword>
<dbReference type="PATRIC" id="fig|146537.3.peg.988"/>
<dbReference type="InterPro" id="IPR021449">
    <property type="entry name" value="DUF3099"/>
</dbReference>
<keyword evidence="2" id="KW-0812">Transmembrane</keyword>
<evidence type="ECO:0000256" key="2">
    <source>
        <dbReference type="SAM" id="Phobius"/>
    </source>
</evidence>
<name>A0A0K8PE78_STRAJ</name>
<evidence type="ECO:0008006" key="5">
    <source>
        <dbReference type="Google" id="ProtNLM"/>
    </source>
</evidence>
<organism evidence="3 4">
    <name type="scientific">Streptomyces azureus</name>
    <dbReference type="NCBI Taxonomy" id="146537"/>
    <lineage>
        <taxon>Bacteria</taxon>
        <taxon>Bacillati</taxon>
        <taxon>Actinomycetota</taxon>
        <taxon>Actinomycetes</taxon>
        <taxon>Kitasatosporales</taxon>
        <taxon>Streptomycetaceae</taxon>
        <taxon>Streptomyces</taxon>
    </lineage>
</organism>
<feature type="region of interest" description="Disordered" evidence="1">
    <location>
        <begin position="84"/>
        <end position="119"/>
    </location>
</feature>
<gene>
    <name evidence="3" type="ORF">SAZU_0939</name>
</gene>
<sequence>MSTSPWRREAPRPESITQARTGLTRDLQGRERRYFTAMLIRTACVVLMALTWAHWPAVAIGALIGSVVIPYVAVVAAQAGWRQQRGTRAPLTPAPEESPTPHTVLEPTLILPPDQHPTT</sequence>
<feature type="compositionally biased region" description="Basic and acidic residues" evidence="1">
    <location>
        <begin position="1"/>
        <end position="12"/>
    </location>
</feature>
<feature type="region of interest" description="Disordered" evidence="1">
    <location>
        <begin position="1"/>
        <end position="23"/>
    </location>
</feature>
<dbReference type="Proteomes" id="UP000053859">
    <property type="component" value="Unassembled WGS sequence"/>
</dbReference>
<feature type="transmembrane region" description="Helical" evidence="2">
    <location>
        <begin position="34"/>
        <end position="53"/>
    </location>
</feature>
<accession>A0A0K8PE78</accession>
<protein>
    <recommendedName>
        <fullName evidence="5">Integral membrane protein</fullName>
    </recommendedName>
</protein>
<proteinExistence type="predicted"/>
<evidence type="ECO:0000313" key="4">
    <source>
        <dbReference type="Proteomes" id="UP000053859"/>
    </source>
</evidence>